<dbReference type="KEGG" id="zca:113937613"/>
<feature type="region of interest" description="Disordered" evidence="1">
    <location>
        <begin position="21"/>
        <end position="41"/>
    </location>
</feature>
<keyword evidence="2" id="KW-1185">Reference proteome</keyword>
<reference evidence="3" key="1">
    <citation type="submission" date="2025-08" db="UniProtKB">
        <authorList>
            <consortium name="RefSeq"/>
        </authorList>
    </citation>
    <scope>IDENTIFICATION</scope>
    <source>
        <tissue evidence="3">Blood</tissue>
    </source>
</reference>
<organism evidence="2 3">
    <name type="scientific">Zalophus californianus</name>
    <name type="common">California sealion</name>
    <dbReference type="NCBI Taxonomy" id="9704"/>
    <lineage>
        <taxon>Eukaryota</taxon>
        <taxon>Metazoa</taxon>
        <taxon>Chordata</taxon>
        <taxon>Craniata</taxon>
        <taxon>Vertebrata</taxon>
        <taxon>Euteleostomi</taxon>
        <taxon>Mammalia</taxon>
        <taxon>Eutheria</taxon>
        <taxon>Laurasiatheria</taxon>
        <taxon>Carnivora</taxon>
        <taxon>Caniformia</taxon>
        <taxon>Pinnipedia</taxon>
        <taxon>Otariidae</taxon>
        <taxon>Zalophus</taxon>
    </lineage>
</organism>
<protein>
    <submittedName>
        <fullName evidence="3">Uncharacterized protein LOC113937613</fullName>
    </submittedName>
</protein>
<evidence type="ECO:0000313" key="3">
    <source>
        <dbReference type="RefSeq" id="XP_035584925.1"/>
    </source>
</evidence>
<accession>A0A6P9FCL1</accession>
<dbReference type="GeneID" id="113937613"/>
<sequence>MDGWNDGKIKGCPDTWPLRFSPPIHEEAQRDRAPGFSLGDAALGRSPRPRCISARAGRTREGVSCGCSRLPERSRTVPNRPEPEKPHLLAWFSLTPPTTVPAPWAVRALRLSWEQMETVPWTALRAVPQAAALSALQDPDPQLLMPPLCAGVRPAGRAALDLEIAGGSQRAWRHWPSQDERSQLPWRELLMIMLGLIVDTRVV</sequence>
<dbReference type="RefSeq" id="XP_035584925.1">
    <property type="nucleotide sequence ID" value="XM_035729032.1"/>
</dbReference>
<evidence type="ECO:0000256" key="1">
    <source>
        <dbReference type="SAM" id="MobiDB-lite"/>
    </source>
</evidence>
<dbReference type="Proteomes" id="UP000515165">
    <property type="component" value="Chromosome 8"/>
</dbReference>
<dbReference type="AlphaFoldDB" id="A0A6P9FCL1"/>
<proteinExistence type="predicted"/>
<dbReference type="OrthoDB" id="10482232at2759"/>
<feature type="compositionally biased region" description="Basic and acidic residues" evidence="1">
    <location>
        <begin position="24"/>
        <end position="33"/>
    </location>
</feature>
<gene>
    <name evidence="3" type="primary">LOC113937613</name>
</gene>
<evidence type="ECO:0000313" key="2">
    <source>
        <dbReference type="Proteomes" id="UP000515165"/>
    </source>
</evidence>
<name>A0A6P9FCL1_ZALCA</name>